<proteinExistence type="predicted"/>
<accession>A0A1P8K3U9</accession>
<dbReference type="Proteomes" id="UP000186609">
    <property type="component" value="Chromosome"/>
</dbReference>
<gene>
    <name evidence="2" type="ORF">RD110_14225</name>
</gene>
<dbReference type="EMBL" id="CP019236">
    <property type="protein sequence ID" value="APW40694.1"/>
    <property type="molecule type" value="Genomic_DNA"/>
</dbReference>
<name>A0A1P8K3U9_9BURK</name>
<evidence type="ECO:0000313" key="2">
    <source>
        <dbReference type="EMBL" id="APW40694.1"/>
    </source>
</evidence>
<dbReference type="Pfam" id="PF11304">
    <property type="entry name" value="DUF3106"/>
    <property type="match status" value="1"/>
</dbReference>
<dbReference type="KEGG" id="rhy:RD110_14225"/>
<keyword evidence="3" id="KW-1185">Reference proteome</keyword>
<protein>
    <recommendedName>
        <fullName evidence="4">DUF3106 domain-containing protein</fullName>
    </recommendedName>
</protein>
<dbReference type="AlphaFoldDB" id="A0A1P8K3U9"/>
<dbReference type="STRING" id="1842727.RD110_14225"/>
<feature type="region of interest" description="Disordered" evidence="1">
    <location>
        <begin position="1"/>
        <end position="44"/>
    </location>
</feature>
<evidence type="ECO:0000256" key="1">
    <source>
        <dbReference type="SAM" id="MobiDB-lite"/>
    </source>
</evidence>
<evidence type="ECO:0000313" key="3">
    <source>
        <dbReference type="Proteomes" id="UP000186609"/>
    </source>
</evidence>
<organism evidence="2 3">
    <name type="scientific">Rhodoferax koreensis</name>
    <dbReference type="NCBI Taxonomy" id="1842727"/>
    <lineage>
        <taxon>Bacteria</taxon>
        <taxon>Pseudomonadati</taxon>
        <taxon>Pseudomonadota</taxon>
        <taxon>Betaproteobacteria</taxon>
        <taxon>Burkholderiales</taxon>
        <taxon>Comamonadaceae</taxon>
        <taxon>Rhodoferax</taxon>
    </lineage>
</organism>
<reference evidence="2 3" key="1">
    <citation type="submission" date="2017-01" db="EMBL/GenBank/DDBJ databases">
        <authorList>
            <person name="Mah S.A."/>
            <person name="Swanson W.J."/>
            <person name="Moy G.W."/>
            <person name="Vacquier V.D."/>
        </authorList>
    </citation>
    <scope>NUCLEOTIDE SEQUENCE [LARGE SCALE GENOMIC DNA]</scope>
    <source>
        <strain evidence="2 3">DCY110</strain>
    </source>
</reference>
<feature type="region of interest" description="Disordered" evidence="1">
    <location>
        <begin position="177"/>
        <end position="211"/>
    </location>
</feature>
<feature type="compositionally biased region" description="Low complexity" evidence="1">
    <location>
        <begin position="177"/>
        <end position="190"/>
    </location>
</feature>
<evidence type="ECO:0008006" key="4">
    <source>
        <dbReference type="Google" id="ProtNLM"/>
    </source>
</evidence>
<dbReference type="InterPro" id="IPR021455">
    <property type="entry name" value="DUF3106"/>
</dbReference>
<sequence length="211" mass="23124">MTALAGSAVKAQTLDSDSTFRVAPPPPVRPAASTPIPGQTSRPVTVAKPEWKDVHPAQQRALQPLAAIWNPLSETQKRKWLAISANFEKLPPAEQTKLQERMREWVLLSPAQRNLARLNFAETKQLSLKEKQAKWEAYQALSKEEKEKLAGQAIKPRVGAATTIKPAPKQKLVTATANPAPNAATKASAPHVLPVEPLRKVDRNTLLPQQP</sequence>